<dbReference type="SMART" id="SM00028">
    <property type="entry name" value="TPR"/>
    <property type="match status" value="2"/>
</dbReference>
<dbReference type="Gene3D" id="1.25.40.10">
    <property type="entry name" value="Tetratricopeptide repeat domain"/>
    <property type="match status" value="1"/>
</dbReference>
<dbReference type="InterPro" id="IPR011990">
    <property type="entry name" value="TPR-like_helical_dom_sf"/>
</dbReference>
<dbReference type="OrthoDB" id="629492at2759"/>
<keyword evidence="2 3" id="KW-0802">TPR repeat</keyword>
<evidence type="ECO:0000313" key="5">
    <source>
        <dbReference type="EMBL" id="RHZ90182.1"/>
    </source>
</evidence>
<feature type="compositionally biased region" description="Polar residues" evidence="4">
    <location>
        <begin position="7"/>
        <end position="16"/>
    </location>
</feature>
<dbReference type="SUPFAM" id="SSF48452">
    <property type="entry name" value="TPR-like"/>
    <property type="match status" value="1"/>
</dbReference>
<dbReference type="PANTHER" id="PTHR44858">
    <property type="entry name" value="TETRATRICOPEPTIDE REPEAT PROTEIN 6"/>
    <property type="match status" value="1"/>
</dbReference>
<dbReference type="Proteomes" id="UP000266861">
    <property type="component" value="Unassembled WGS sequence"/>
</dbReference>
<proteinExistence type="predicted"/>
<accession>A0A397JS16</accession>
<evidence type="ECO:0000256" key="3">
    <source>
        <dbReference type="PROSITE-ProRule" id="PRU00339"/>
    </source>
</evidence>
<reference evidence="5 6" key="1">
    <citation type="submission" date="2018-08" db="EMBL/GenBank/DDBJ databases">
        <title>Genome and evolution of the arbuscular mycorrhizal fungus Diversispora epigaea (formerly Glomus versiforme) and its bacterial endosymbionts.</title>
        <authorList>
            <person name="Sun X."/>
            <person name="Fei Z."/>
            <person name="Harrison M."/>
        </authorList>
    </citation>
    <scope>NUCLEOTIDE SEQUENCE [LARGE SCALE GENOMIC DNA]</scope>
    <source>
        <strain evidence="5 6">IT104</strain>
    </source>
</reference>
<dbReference type="PROSITE" id="PS50005">
    <property type="entry name" value="TPR"/>
    <property type="match status" value="1"/>
</dbReference>
<protein>
    <submittedName>
        <fullName evidence="5">Uncharacterized protein</fullName>
    </submittedName>
</protein>
<sequence>MSKKGFINQQPGSAMESSDHRSPRKSLLRHLKVTKFQINYAKDFGNEKHVAYCKLKKYSRAINDLSSAIQLKPQRSSAWYLRGVIKGLKKSYADAIFDLNKAIMFDPNNCLALKCRAYCYYMLESYEEALCDLKLVIISGCGDETTYINKINIMRKLKDSTNKDLGVGNKNEKKEEVKTESINMDDSIIEENNNYSQLDNKIIPIIIDEDSYSYHNSNNDNKPVHFVERHIFGLNVNSLEYIIAIIRTVVECQESVVKLGGKNFYRSYCQRPILENPKDQGSSRFKEHPKSTKLFSHCDPLQQVYKLVLNHNSTFQDLWNSCPMDFILMGD</sequence>
<evidence type="ECO:0000313" key="6">
    <source>
        <dbReference type="Proteomes" id="UP000266861"/>
    </source>
</evidence>
<evidence type="ECO:0000256" key="2">
    <source>
        <dbReference type="ARBA" id="ARBA00022803"/>
    </source>
</evidence>
<dbReference type="InterPro" id="IPR050498">
    <property type="entry name" value="Ycf3"/>
</dbReference>
<evidence type="ECO:0000256" key="4">
    <source>
        <dbReference type="SAM" id="MobiDB-lite"/>
    </source>
</evidence>
<dbReference type="InterPro" id="IPR019734">
    <property type="entry name" value="TPR_rpt"/>
</dbReference>
<feature type="region of interest" description="Disordered" evidence="4">
    <location>
        <begin position="1"/>
        <end position="24"/>
    </location>
</feature>
<comment type="caution">
    <text evidence="5">The sequence shown here is derived from an EMBL/GenBank/DDBJ whole genome shotgun (WGS) entry which is preliminary data.</text>
</comment>
<dbReference type="PANTHER" id="PTHR44858:SF1">
    <property type="entry name" value="UDP-N-ACETYLGLUCOSAMINE--PEPTIDE N-ACETYLGLUCOSAMINYLTRANSFERASE SPINDLY-RELATED"/>
    <property type="match status" value="1"/>
</dbReference>
<keyword evidence="6" id="KW-1185">Reference proteome</keyword>
<evidence type="ECO:0000256" key="1">
    <source>
        <dbReference type="ARBA" id="ARBA00022737"/>
    </source>
</evidence>
<dbReference type="STRING" id="1348612.A0A397JS16"/>
<dbReference type="AlphaFoldDB" id="A0A397JS16"/>
<dbReference type="EMBL" id="PQFF01000004">
    <property type="protein sequence ID" value="RHZ90182.1"/>
    <property type="molecule type" value="Genomic_DNA"/>
</dbReference>
<keyword evidence="1" id="KW-0677">Repeat</keyword>
<feature type="repeat" description="TPR" evidence="3">
    <location>
        <begin position="76"/>
        <end position="109"/>
    </location>
</feature>
<organism evidence="5 6">
    <name type="scientific">Diversispora epigaea</name>
    <dbReference type="NCBI Taxonomy" id="1348612"/>
    <lineage>
        <taxon>Eukaryota</taxon>
        <taxon>Fungi</taxon>
        <taxon>Fungi incertae sedis</taxon>
        <taxon>Mucoromycota</taxon>
        <taxon>Glomeromycotina</taxon>
        <taxon>Glomeromycetes</taxon>
        <taxon>Diversisporales</taxon>
        <taxon>Diversisporaceae</taxon>
        <taxon>Diversispora</taxon>
    </lineage>
</organism>
<gene>
    <name evidence="5" type="ORF">Glove_5g4</name>
</gene>
<name>A0A397JS16_9GLOM</name>